<dbReference type="EMBL" id="LS991951">
    <property type="protein sequence ID" value="SYV97333.1"/>
    <property type="molecule type" value="Genomic_DNA"/>
</dbReference>
<accession>A0A3B0QBN6</accession>
<sequence length="47" mass="5434">MRSNFEKDNNKVFSKVAMLSGSGSMDQIIKMHNELNIDLFITSDIKW</sequence>
<evidence type="ECO:0000313" key="4">
    <source>
        <dbReference type="Proteomes" id="UP000257559"/>
    </source>
</evidence>
<name>A0A3B0QBN6_9BACT</name>
<dbReference type="KEGG" id="medw:NCTC10132_00698"/>
<dbReference type="SUPFAM" id="SSF102705">
    <property type="entry name" value="NIF3 (NGG1p interacting factor 3)-like"/>
    <property type="match status" value="1"/>
</dbReference>
<protein>
    <recommendedName>
        <fullName evidence="2">GTP cyclohydrolase 1 type 2 homolog</fullName>
    </recommendedName>
</protein>
<organism evidence="3 4">
    <name type="scientific">Mycoplasmopsis edwardii</name>
    <dbReference type="NCBI Taxonomy" id="53558"/>
    <lineage>
        <taxon>Bacteria</taxon>
        <taxon>Bacillati</taxon>
        <taxon>Mycoplasmatota</taxon>
        <taxon>Mycoplasmoidales</taxon>
        <taxon>Metamycoplasmataceae</taxon>
        <taxon>Mycoplasmopsis</taxon>
    </lineage>
</organism>
<keyword evidence="4" id="KW-1185">Reference proteome</keyword>
<gene>
    <name evidence="3" type="ORF">NCTC10132_00698</name>
</gene>
<evidence type="ECO:0000313" key="3">
    <source>
        <dbReference type="EMBL" id="SYV97333.1"/>
    </source>
</evidence>
<reference evidence="4" key="1">
    <citation type="submission" date="2018-06" db="EMBL/GenBank/DDBJ databases">
        <authorList>
            <consortium name="Pathogen Informatics"/>
        </authorList>
    </citation>
    <scope>NUCLEOTIDE SEQUENCE [LARGE SCALE GENOMIC DNA]</scope>
    <source>
        <strain evidence="4">NCTC10132</strain>
    </source>
</reference>
<evidence type="ECO:0000256" key="2">
    <source>
        <dbReference type="ARBA" id="ARBA00022112"/>
    </source>
</evidence>
<dbReference type="Proteomes" id="UP000257559">
    <property type="component" value="Chromosome"/>
</dbReference>
<dbReference type="InterPro" id="IPR002678">
    <property type="entry name" value="DUF34/NIF3"/>
</dbReference>
<proteinExistence type="inferred from homology"/>
<feature type="non-terminal residue" evidence="3">
    <location>
        <position position="47"/>
    </location>
</feature>
<dbReference type="InterPro" id="IPR036069">
    <property type="entry name" value="DUF34/NIF3_sf"/>
</dbReference>
<dbReference type="Pfam" id="PF01784">
    <property type="entry name" value="DUF34_NIF3"/>
    <property type="match status" value="1"/>
</dbReference>
<comment type="similarity">
    <text evidence="1">Belongs to the GTP cyclohydrolase I type 2/NIF3 family.</text>
</comment>
<dbReference type="AlphaFoldDB" id="A0A3B0QBN6"/>
<evidence type="ECO:0000256" key="1">
    <source>
        <dbReference type="ARBA" id="ARBA00006964"/>
    </source>
</evidence>